<dbReference type="GO" id="GO:0000309">
    <property type="term" value="F:nicotinamide-nucleotide adenylyltransferase activity"/>
    <property type="evidence" value="ECO:0007669"/>
    <property type="project" value="TreeGrafter"/>
</dbReference>
<evidence type="ECO:0000313" key="2">
    <source>
        <dbReference type="EMBL" id="QHT13376.1"/>
    </source>
</evidence>
<reference evidence="2" key="1">
    <citation type="journal article" date="2020" name="Nature">
        <title>Giant virus diversity and host interactions through global metagenomics.</title>
        <authorList>
            <person name="Schulz F."/>
            <person name="Roux S."/>
            <person name="Paez-Espino D."/>
            <person name="Jungbluth S."/>
            <person name="Walsh D.A."/>
            <person name="Denef V.J."/>
            <person name="McMahon K.D."/>
            <person name="Konstantinidis K.T."/>
            <person name="Eloe-Fadrosh E.A."/>
            <person name="Kyrpides N.C."/>
            <person name="Woyke T."/>
        </authorList>
    </citation>
    <scope>NUCLEOTIDE SEQUENCE</scope>
    <source>
        <strain evidence="2">GVMAG-M-3300023174-131</strain>
    </source>
</reference>
<dbReference type="Gene3D" id="3.40.50.620">
    <property type="entry name" value="HUPs"/>
    <property type="match status" value="1"/>
</dbReference>
<dbReference type="AlphaFoldDB" id="A0A6C0D8J4"/>
<protein>
    <recommendedName>
        <fullName evidence="1">Cytidyltransferase-like domain-containing protein</fullName>
    </recommendedName>
</protein>
<dbReference type="EMBL" id="MN739567">
    <property type="protein sequence ID" value="QHT13376.1"/>
    <property type="molecule type" value="Genomic_DNA"/>
</dbReference>
<dbReference type="GO" id="GO:0005634">
    <property type="term" value="C:nucleus"/>
    <property type="evidence" value="ECO:0007669"/>
    <property type="project" value="TreeGrafter"/>
</dbReference>
<dbReference type="SUPFAM" id="SSF52374">
    <property type="entry name" value="Nucleotidylyl transferase"/>
    <property type="match status" value="1"/>
</dbReference>
<dbReference type="Pfam" id="PF01467">
    <property type="entry name" value="CTP_transf_like"/>
    <property type="match status" value="1"/>
</dbReference>
<name>A0A6C0D8J4_9ZZZZ</name>
<feature type="domain" description="Cytidyltransferase-like" evidence="1">
    <location>
        <begin position="199"/>
        <end position="357"/>
    </location>
</feature>
<dbReference type="NCBIfam" id="TIGR00125">
    <property type="entry name" value="cyt_tran_rel"/>
    <property type="match status" value="1"/>
</dbReference>
<sequence length="360" mass="40555">MSQPGASNTVLELIVPYDRTSLLDFLKKIDLDQFCSQETADEMAIASLNRAKELVVMANSKLTDIFDNCIGIGATCALRSSEWKKGKHRCYITILTSEYKHNFSIELYKGTEESPYRSRTEEDEVCGQLILNGLALALNLIDSTDINVDPLDTFTYNYQILDDPIDRLINGSCKSILFLRDRVLIDMPIHKLKNKIIMVPGSFNPLHEGHIMLLEKGKELGNTDEGIFELCISNVDKPTLSKGEIISRVTQITFPIILTNSPKFIQKANLFPGLSYSVGIDTVIRLVDPYYSNNEEEMIINILKIKENGSQFFVGSRFIKSNIISLDLLNLNPLFREMFIQIEDDSKALISSTGIREAPI</sequence>
<dbReference type="GO" id="GO:0016887">
    <property type="term" value="F:ATP hydrolysis activity"/>
    <property type="evidence" value="ECO:0007669"/>
    <property type="project" value="TreeGrafter"/>
</dbReference>
<accession>A0A6C0D8J4</accession>
<evidence type="ECO:0000259" key="1">
    <source>
        <dbReference type="Pfam" id="PF01467"/>
    </source>
</evidence>
<dbReference type="InterPro" id="IPR014729">
    <property type="entry name" value="Rossmann-like_a/b/a_fold"/>
</dbReference>
<dbReference type="PANTHER" id="PTHR31285">
    <property type="entry name" value="NICOTINAMIDE MONONUCLEOTIDE ADENYLYLTRANSFERASE"/>
    <property type="match status" value="1"/>
</dbReference>
<dbReference type="PANTHER" id="PTHR31285:SF0">
    <property type="entry name" value="NICOTINAMIDE MONONUCLEOTIDE ADENYLYLTRANSFERASE"/>
    <property type="match status" value="1"/>
</dbReference>
<dbReference type="GO" id="GO:0005737">
    <property type="term" value="C:cytoplasm"/>
    <property type="evidence" value="ECO:0007669"/>
    <property type="project" value="TreeGrafter"/>
</dbReference>
<proteinExistence type="predicted"/>
<dbReference type="InterPro" id="IPR004821">
    <property type="entry name" value="Cyt_trans-like"/>
</dbReference>
<organism evidence="2">
    <name type="scientific">viral metagenome</name>
    <dbReference type="NCBI Taxonomy" id="1070528"/>
    <lineage>
        <taxon>unclassified sequences</taxon>
        <taxon>metagenomes</taxon>
        <taxon>organismal metagenomes</taxon>
    </lineage>
</organism>